<accession>A0A067L1L5</accession>
<dbReference type="GO" id="GO:0020037">
    <property type="term" value="F:heme binding"/>
    <property type="evidence" value="ECO:0007669"/>
    <property type="project" value="InterPro"/>
</dbReference>
<evidence type="ECO:0000256" key="5">
    <source>
        <dbReference type="ARBA" id="ARBA00023002"/>
    </source>
</evidence>
<protein>
    <submittedName>
        <fullName evidence="11">CYP726A21</fullName>
    </submittedName>
</protein>
<keyword evidence="10" id="KW-1133">Transmembrane helix</keyword>
<dbReference type="EMBL" id="KF986816">
    <property type="protein sequence ID" value="AIM47551.1"/>
    <property type="molecule type" value="mRNA"/>
</dbReference>
<keyword evidence="3 8" id="KW-0349">Heme</keyword>
<evidence type="ECO:0000313" key="11">
    <source>
        <dbReference type="EMBL" id="AIM47551.1"/>
    </source>
</evidence>
<dbReference type="InterPro" id="IPR017972">
    <property type="entry name" value="Cyt_P450_CS"/>
</dbReference>
<dbReference type="Gene3D" id="1.10.630.10">
    <property type="entry name" value="Cytochrome P450"/>
    <property type="match status" value="1"/>
</dbReference>
<name>A0A067L1L5_JATCU</name>
<dbReference type="InterPro" id="IPR001128">
    <property type="entry name" value="Cyt_P450"/>
</dbReference>
<dbReference type="GO" id="GO:0005506">
    <property type="term" value="F:iron ion binding"/>
    <property type="evidence" value="ECO:0007669"/>
    <property type="project" value="InterPro"/>
</dbReference>
<dbReference type="SMR" id="A0A067L1L5"/>
<dbReference type="Proteomes" id="UP000027138">
    <property type="component" value="Unassembled WGS sequence"/>
</dbReference>
<evidence type="ECO:0000256" key="10">
    <source>
        <dbReference type="SAM" id="Phobius"/>
    </source>
</evidence>
<keyword evidence="6 8" id="KW-0408">Iron</keyword>
<dbReference type="OrthoDB" id="848790at2759"/>
<dbReference type="SUPFAM" id="SSF48264">
    <property type="entry name" value="Cytochrome P450"/>
    <property type="match status" value="1"/>
</dbReference>
<dbReference type="GO" id="GO:0004497">
    <property type="term" value="F:monooxygenase activity"/>
    <property type="evidence" value="ECO:0007669"/>
    <property type="project" value="UniProtKB-KW"/>
</dbReference>
<evidence type="ECO:0000313" key="13">
    <source>
        <dbReference type="Proteomes" id="UP000027138"/>
    </source>
</evidence>
<comment type="cofactor">
    <cofactor evidence="1 8">
        <name>heme</name>
        <dbReference type="ChEBI" id="CHEBI:30413"/>
    </cofactor>
</comment>
<keyword evidence="10" id="KW-0812">Transmembrane</keyword>
<reference evidence="12 13" key="2">
    <citation type="journal article" date="2014" name="PLoS ONE">
        <title>Global Analysis of Gene Expression Profiles in Physic Nut (Jatropha curcas L.) Seedlings Exposed to Salt Stress.</title>
        <authorList>
            <person name="Zhang L."/>
            <person name="Zhang C."/>
            <person name="Wu P."/>
            <person name="Chen Y."/>
            <person name="Li M."/>
            <person name="Jiang H."/>
            <person name="Wu G."/>
        </authorList>
    </citation>
    <scope>NUCLEOTIDE SEQUENCE [LARGE SCALE GENOMIC DNA]</scope>
    <source>
        <strain evidence="13">cv. GZQX0401</strain>
        <tissue evidence="12">Young leaves</tissue>
    </source>
</reference>
<dbReference type="PANTHER" id="PTHR47955">
    <property type="entry name" value="CYTOCHROME P450 FAMILY 71 PROTEIN"/>
    <property type="match status" value="1"/>
</dbReference>
<proteinExistence type="evidence at transcript level"/>
<dbReference type="FunFam" id="1.10.630.10:FF:000043">
    <property type="entry name" value="Cytochrome P450 99A2"/>
    <property type="match status" value="1"/>
</dbReference>
<evidence type="ECO:0000256" key="3">
    <source>
        <dbReference type="ARBA" id="ARBA00022617"/>
    </source>
</evidence>
<keyword evidence="4 8" id="KW-0479">Metal-binding</keyword>
<evidence type="ECO:0000256" key="6">
    <source>
        <dbReference type="ARBA" id="ARBA00023004"/>
    </source>
</evidence>
<dbReference type="PRINTS" id="PR00463">
    <property type="entry name" value="EP450I"/>
</dbReference>
<dbReference type="CDD" id="cd11072">
    <property type="entry name" value="CYP71-like"/>
    <property type="match status" value="1"/>
</dbReference>
<evidence type="ECO:0000256" key="9">
    <source>
        <dbReference type="RuleBase" id="RU000461"/>
    </source>
</evidence>
<sequence>MEQQILSFPVLFSFLLFLLVLLKVSKKLSKHDSNSPPGPWKLPFLGNILQLAGDLPHRRITELAKKYGPVMSIKLGQHPYLVVSSPETAKEVMRTQDPIFADRPLVLAGELVLYNRNDIGFGLYGDQWRQMRKFCALELLSTKRVQSFRSVREEEIAEFVKSLRSKEGSSVNLSHTLFALTNSIIARNTVGHKSKNQEALLKIIDDIVESLGGLSTVDIFPSLKWLPSVKRERSRIWKLHCETDEILEGILEEHKANRQAAAFKNDDGSQADNLLDVLLDLQQNGNLEVPLTDVNIKAVILGMFGAGSDTSSKTTEWAMAELMKNPEIMKKAQEELRSLFGESGYVDEAKLHEIKWLKLIINETLRLHPAVTLIPRLCREKTKVSGYDVYPNTRVFINTWAIGRDPTIWSEPEKFVPERFIDSSIDYRGNHFEYTPFGAGRRICPGMAFGMVNLEIFLANLLYHFDWKLPKGITSENLDMTENFGGVIKRKQDLELIPAPFRP</sequence>
<evidence type="ECO:0000313" key="12">
    <source>
        <dbReference type="EMBL" id="KDP42351.1"/>
    </source>
</evidence>
<evidence type="ECO:0000256" key="4">
    <source>
        <dbReference type="ARBA" id="ARBA00022723"/>
    </source>
</evidence>
<dbReference type="InterPro" id="IPR036396">
    <property type="entry name" value="Cyt_P450_sf"/>
</dbReference>
<dbReference type="EMBL" id="KK914304">
    <property type="protein sequence ID" value="KDP42351.1"/>
    <property type="molecule type" value="Genomic_DNA"/>
</dbReference>
<evidence type="ECO:0000256" key="8">
    <source>
        <dbReference type="PIRSR" id="PIRSR602401-1"/>
    </source>
</evidence>
<dbReference type="PROSITE" id="PS00086">
    <property type="entry name" value="CYTOCHROME_P450"/>
    <property type="match status" value="1"/>
</dbReference>
<dbReference type="PRINTS" id="PR00385">
    <property type="entry name" value="P450"/>
</dbReference>
<keyword evidence="7 9" id="KW-0503">Monooxygenase</keyword>
<organism evidence="12 13">
    <name type="scientific">Jatropha curcas</name>
    <name type="common">Barbados nut</name>
    <dbReference type="NCBI Taxonomy" id="180498"/>
    <lineage>
        <taxon>Eukaryota</taxon>
        <taxon>Viridiplantae</taxon>
        <taxon>Streptophyta</taxon>
        <taxon>Embryophyta</taxon>
        <taxon>Tracheophyta</taxon>
        <taxon>Spermatophyta</taxon>
        <taxon>Magnoliopsida</taxon>
        <taxon>eudicotyledons</taxon>
        <taxon>Gunneridae</taxon>
        <taxon>Pentapetalae</taxon>
        <taxon>rosids</taxon>
        <taxon>fabids</taxon>
        <taxon>Malpighiales</taxon>
        <taxon>Euphorbiaceae</taxon>
        <taxon>Crotonoideae</taxon>
        <taxon>Jatropheae</taxon>
        <taxon>Jatropha</taxon>
    </lineage>
</organism>
<feature type="transmembrane region" description="Helical" evidence="10">
    <location>
        <begin position="6"/>
        <end position="24"/>
    </location>
</feature>
<dbReference type="GO" id="GO:0016705">
    <property type="term" value="F:oxidoreductase activity, acting on paired donors, with incorporation or reduction of molecular oxygen"/>
    <property type="evidence" value="ECO:0007669"/>
    <property type="project" value="InterPro"/>
</dbReference>
<comment type="similarity">
    <text evidence="2 9">Belongs to the cytochrome P450 family.</text>
</comment>
<feature type="binding site" description="axial binding residue" evidence="8">
    <location>
        <position position="444"/>
    </location>
    <ligand>
        <name>heme</name>
        <dbReference type="ChEBI" id="CHEBI:30413"/>
    </ligand>
    <ligandPart>
        <name>Fe</name>
        <dbReference type="ChEBI" id="CHEBI:18248"/>
    </ligandPart>
</feature>
<dbReference type="AlphaFoldDB" id="A0A067L1L5"/>
<gene>
    <name evidence="12" type="ORF">JCGZ_02824</name>
</gene>
<evidence type="ECO:0000256" key="1">
    <source>
        <dbReference type="ARBA" id="ARBA00001971"/>
    </source>
</evidence>
<evidence type="ECO:0000256" key="7">
    <source>
        <dbReference type="ARBA" id="ARBA00023033"/>
    </source>
</evidence>
<keyword evidence="10" id="KW-0472">Membrane</keyword>
<dbReference type="PANTHER" id="PTHR47955:SF8">
    <property type="entry name" value="CYTOCHROME P450 71D11-LIKE"/>
    <property type="match status" value="1"/>
</dbReference>
<dbReference type="InterPro" id="IPR002401">
    <property type="entry name" value="Cyt_P450_E_grp-I"/>
</dbReference>
<keyword evidence="5 9" id="KW-0560">Oxidoreductase</keyword>
<dbReference type="Pfam" id="PF00067">
    <property type="entry name" value="p450"/>
    <property type="match status" value="1"/>
</dbReference>
<keyword evidence="13" id="KW-1185">Reference proteome</keyword>
<evidence type="ECO:0000256" key="2">
    <source>
        <dbReference type="ARBA" id="ARBA00010617"/>
    </source>
</evidence>
<reference evidence="11" key="1">
    <citation type="journal article" date="2014" name="Plant Cell">
        <title>Production of bioactive diterpenoids in the euphorbiaceae depends on evolutionarily conserved gene clusters.</title>
        <authorList>
            <person name="King A.J."/>
            <person name="Brown G.D."/>
            <person name="Gilday A.D."/>
            <person name="Larson T.R."/>
            <person name="Graham I.A."/>
        </authorList>
    </citation>
    <scope>NUCLEOTIDE SEQUENCE</scope>
</reference>